<dbReference type="RefSeq" id="WP_013817641.1">
    <property type="nucleotide sequence ID" value="NC_015572.1"/>
</dbReference>
<dbReference type="STRING" id="857087.Metme_0936"/>
<keyword evidence="2" id="KW-1185">Reference proteome</keyword>
<evidence type="ECO:0000313" key="1">
    <source>
        <dbReference type="EMBL" id="AEF99374.1"/>
    </source>
</evidence>
<evidence type="ECO:0000313" key="2">
    <source>
        <dbReference type="Proteomes" id="UP000008888"/>
    </source>
</evidence>
<sequence length="141" mass="15616">MQRCPCCNARLKSDPQCPRCGADLAGALHCEQLAQTWMSVALQTLNAGQADIAVAALQRSLSFKQTPAARLFRDFLIQQQYRLLYDSIGQKQWPAARQAIARLQRLMGDNEALQRFVALVGHLAADCDDPPSSNHEPLPNE</sequence>
<dbReference type="HOGENOM" id="CLU_1832793_0_0_6"/>
<protein>
    <submittedName>
        <fullName evidence="1">Uncharacterized protein</fullName>
    </submittedName>
</protein>
<reference key="2">
    <citation type="submission" date="2011-05" db="EMBL/GenBank/DDBJ databases">
        <title>Complete genome sequence of the aerobic marine methanotroph Methylomonas methanica MC09.</title>
        <authorList>
            <person name="Boden R."/>
            <person name="Cunliffe M."/>
            <person name="Scanlan J."/>
            <person name="Moussard H."/>
            <person name="Kits K.D."/>
            <person name="Klotz M."/>
            <person name="Jetten M."/>
            <person name="Vuilleumier S."/>
            <person name="Han J."/>
            <person name="Peters L."/>
            <person name="Mikhailova N."/>
            <person name="Teshima H."/>
            <person name="Tapia R."/>
            <person name="Kyrpides N."/>
            <person name="Ivanova N."/>
            <person name="Pagani I."/>
            <person name="Cheng J.-F."/>
            <person name="Goodwin L."/>
            <person name="Han C."/>
            <person name="Hauser L."/>
            <person name="Land M."/>
            <person name="Lapidus A."/>
            <person name="Lucas S."/>
            <person name="Pitluck S."/>
            <person name="Woyke T."/>
            <person name="Stein L.Y."/>
            <person name="Murrell C."/>
        </authorList>
    </citation>
    <scope>NUCLEOTIDE SEQUENCE</scope>
    <source>
        <strain>MC09</strain>
    </source>
</reference>
<dbReference type="KEGG" id="mmt:Metme_0936"/>
<gene>
    <name evidence="1" type="ordered locus">Metme_0936</name>
</gene>
<organism evidence="1 2">
    <name type="scientific">Methylomonas methanica (strain DSM 25384 / MC09)</name>
    <dbReference type="NCBI Taxonomy" id="857087"/>
    <lineage>
        <taxon>Bacteria</taxon>
        <taxon>Pseudomonadati</taxon>
        <taxon>Pseudomonadota</taxon>
        <taxon>Gammaproteobacteria</taxon>
        <taxon>Methylococcales</taxon>
        <taxon>Methylococcaceae</taxon>
        <taxon>Methylomonas</taxon>
    </lineage>
</organism>
<name>G0A781_METMM</name>
<dbReference type="OrthoDB" id="5770924at2"/>
<proteinExistence type="predicted"/>
<reference evidence="1 2" key="1">
    <citation type="journal article" date="2011" name="J. Bacteriol.">
        <title>Complete Genome Sequence of the Aerobic Marine Methanotroph Methylomonas methanica MC09.</title>
        <authorList>
            <person name="Boden R."/>
            <person name="Cunliffe M."/>
            <person name="Scanlan J."/>
            <person name="Moussard H."/>
            <person name="Kits K.D."/>
            <person name="Klotz M.G."/>
            <person name="Jetten M.S."/>
            <person name="Vuilleumier S."/>
            <person name="Han J."/>
            <person name="Peters L."/>
            <person name="Mikhailova N."/>
            <person name="Teshima H."/>
            <person name="Tapia R."/>
            <person name="Kyrpides N."/>
            <person name="Ivanova N."/>
            <person name="Pagani I."/>
            <person name="Cheng J.F."/>
            <person name="Goodwin L."/>
            <person name="Han C."/>
            <person name="Hauser L."/>
            <person name="Land M.L."/>
            <person name="Lapidus A."/>
            <person name="Lucas S."/>
            <person name="Pitluck S."/>
            <person name="Woyke T."/>
            <person name="Stein L."/>
            <person name="Murrell J.C."/>
        </authorList>
    </citation>
    <scope>NUCLEOTIDE SEQUENCE [LARGE SCALE GENOMIC DNA]</scope>
    <source>
        <strain evidence="1 2">MC09</strain>
    </source>
</reference>
<dbReference type="Proteomes" id="UP000008888">
    <property type="component" value="Chromosome"/>
</dbReference>
<dbReference type="EMBL" id="CP002738">
    <property type="protein sequence ID" value="AEF99374.1"/>
    <property type="molecule type" value="Genomic_DNA"/>
</dbReference>
<reference evidence="2" key="3">
    <citation type="submission" date="2011-05" db="EMBL/GenBank/DDBJ databases">
        <title>Complete sequence of Methylomonas methanica MC09.</title>
        <authorList>
            <consortium name="US DOE Joint Genome Institute"/>
            <person name="Lucas S."/>
            <person name="Han J."/>
            <person name="Lapidus A."/>
            <person name="Cheng J.-F."/>
            <person name="Goodwin L."/>
            <person name="Pitluck S."/>
            <person name="Peters L."/>
            <person name="Mikhailova N."/>
            <person name="Teshima H."/>
            <person name="Han C."/>
            <person name="Tapia R."/>
            <person name="Land M."/>
            <person name="Hauser L."/>
            <person name="Kyrpides N."/>
            <person name="Ivanova N."/>
            <person name="Pagani I."/>
            <person name="Stein L."/>
            <person name="Woyke T."/>
        </authorList>
    </citation>
    <scope>NUCLEOTIDE SEQUENCE [LARGE SCALE GENOMIC DNA]</scope>
    <source>
        <strain evidence="2">MC09</strain>
    </source>
</reference>
<dbReference type="AlphaFoldDB" id="G0A781"/>
<accession>G0A781</accession>